<name>A0AAN9BCD2_9CAEN</name>
<dbReference type="Gene3D" id="1.20.140.10">
    <property type="entry name" value="Butyryl-CoA Dehydrogenase, subunit A, domain 3"/>
    <property type="match status" value="2"/>
</dbReference>
<comment type="pathway">
    <text evidence="4">Lipid metabolism; peroxisomal fatty acid beta-oxidation.</text>
</comment>
<dbReference type="FunFam" id="1.10.540.10:FF:000006">
    <property type="entry name" value="Acyl-coenzyme A oxidase"/>
    <property type="match status" value="1"/>
</dbReference>
<comment type="similarity">
    <text evidence="5 12">Belongs to the acyl-CoA oxidase family.</text>
</comment>
<dbReference type="Gene3D" id="2.40.110.10">
    <property type="entry name" value="Butyryl-CoA Dehydrogenase, subunit A, domain 2"/>
    <property type="match status" value="1"/>
</dbReference>
<comment type="catalytic activity">
    <reaction evidence="1">
        <text>a 2,3-saturated acyl-CoA + O2 = a (2E)-enoyl-CoA + H2O2</text>
        <dbReference type="Rhea" id="RHEA:38959"/>
        <dbReference type="ChEBI" id="CHEBI:15379"/>
        <dbReference type="ChEBI" id="CHEBI:16240"/>
        <dbReference type="ChEBI" id="CHEBI:58856"/>
        <dbReference type="ChEBI" id="CHEBI:65111"/>
        <dbReference type="EC" id="1.3.3.6"/>
    </reaction>
</comment>
<dbReference type="PANTHER" id="PTHR10909">
    <property type="entry name" value="ELECTRON TRANSPORT OXIDOREDUCTASE"/>
    <property type="match status" value="1"/>
</dbReference>
<protein>
    <recommendedName>
        <fullName evidence="12">Acyl-coenzyme A oxidase</fullName>
    </recommendedName>
</protein>
<evidence type="ECO:0000313" key="18">
    <source>
        <dbReference type="EMBL" id="KAK7102852.1"/>
    </source>
</evidence>
<dbReference type="GO" id="GO:0003997">
    <property type="term" value="F:acyl-CoA oxidase activity"/>
    <property type="evidence" value="ECO:0007669"/>
    <property type="project" value="UniProtKB-EC"/>
</dbReference>
<keyword evidence="7 12" id="KW-0274">FAD</keyword>
<evidence type="ECO:0000256" key="12">
    <source>
        <dbReference type="PIRNR" id="PIRNR000168"/>
    </source>
</evidence>
<evidence type="ECO:0000256" key="6">
    <source>
        <dbReference type="ARBA" id="ARBA00022630"/>
    </source>
</evidence>
<evidence type="ECO:0000259" key="16">
    <source>
        <dbReference type="Pfam" id="PF14749"/>
    </source>
</evidence>
<evidence type="ECO:0000256" key="14">
    <source>
        <dbReference type="PIRSR" id="PIRSR000168-2"/>
    </source>
</evidence>
<feature type="binding site" evidence="14">
    <location>
        <position position="191"/>
    </location>
    <ligand>
        <name>FAD</name>
        <dbReference type="ChEBI" id="CHEBI:57692"/>
    </ligand>
</feature>
<evidence type="ECO:0000256" key="2">
    <source>
        <dbReference type="ARBA" id="ARBA00001974"/>
    </source>
</evidence>
<evidence type="ECO:0000256" key="5">
    <source>
        <dbReference type="ARBA" id="ARBA00006288"/>
    </source>
</evidence>
<dbReference type="InterPro" id="IPR046373">
    <property type="entry name" value="Acyl-CoA_Oxase/DH_mid-dom_sf"/>
</dbReference>
<proteinExistence type="inferred from homology"/>
<dbReference type="Pfam" id="PF01756">
    <property type="entry name" value="ACOX"/>
    <property type="match status" value="1"/>
</dbReference>
<evidence type="ECO:0000256" key="13">
    <source>
        <dbReference type="PIRSR" id="PIRSR000168-1"/>
    </source>
</evidence>
<dbReference type="GO" id="GO:0005777">
    <property type="term" value="C:peroxisome"/>
    <property type="evidence" value="ECO:0007669"/>
    <property type="project" value="UniProtKB-SubCell"/>
</dbReference>
<accession>A0AAN9BCD2</accession>
<keyword evidence="11" id="KW-0576">Peroxisome</keyword>
<feature type="domain" description="Acyl-CoA oxidase C-alpha1" evidence="17">
    <location>
        <begin position="288"/>
        <end position="449"/>
    </location>
</feature>
<dbReference type="InterPro" id="IPR036250">
    <property type="entry name" value="AcylCo_DH-like_C"/>
</dbReference>
<evidence type="ECO:0000256" key="4">
    <source>
        <dbReference type="ARBA" id="ARBA00004846"/>
    </source>
</evidence>
<comment type="subcellular location">
    <subcellularLocation>
        <location evidence="3">Peroxisome</location>
    </subcellularLocation>
</comment>
<dbReference type="Proteomes" id="UP001374579">
    <property type="component" value="Unassembled WGS sequence"/>
</dbReference>
<keyword evidence="19" id="KW-1185">Reference proteome</keyword>
<dbReference type="Pfam" id="PF22924">
    <property type="entry name" value="ACOX_C_alpha1"/>
    <property type="match status" value="1"/>
</dbReference>
<sequence>MAATASTDPFGILVGKVNADLERERKAASFNVQELTQFIDGGVERTKRRKELENLLYNEPVFRNIDRLMMERDQTYEQAVLKSVKLFDWSRKYNWSEEDFELACRLANHDLAMTLHHAMFVPAIERLASDEQKAKWLPKALRYEWIGTYAQTELGHGTNIMELETTATFDPTRDEFVMNSPTITAMKWWPGALGKSSNMAIVLAQLILDGDHCGLQPFLVPLRSLDDHTPLPGITVGDIGPKMALNSIDNGFLIMKNVRIPRENMFMKNAEVTREGQLMMRGVDKANYATMILVRVKIVHWAYEGLSDGATTVIRYSAVRRQSSLKPGEKEEQVLNYQSQQYKILPALASAYAFLMAYHCLHRHYSRVYAQLMDGNTSHLAELHCQTSAIKAYTSDVTVRLLEICRQSCGGHGYLLSGGIGLLCSSALPLVTVEGENSVLYQQTARYLMKQVAKAVVGEKTSEAVAYLHIKDSGPDPGNMLRSAADCLNLDTLVHLYRHMACSVVTGAARQLQIAMEQGAEQHVAWNNNMVSLIRAAKVHSQLYVVEAFVAEIRQLSKTASVSLVSVLTSLCQFYTLHSIVENAGNFLATQTITPDELEVIRKAELQVMAAVRHDAVPLVDAFDLHDVSLHSALGCYDGNVYERLYALAQKSTLNKSQVHPAYYKHLRGLIKEGQNQGRQSKL</sequence>
<dbReference type="GO" id="GO:0033540">
    <property type="term" value="P:fatty acid beta-oxidation using acyl-CoA oxidase"/>
    <property type="evidence" value="ECO:0007669"/>
    <property type="project" value="TreeGrafter"/>
</dbReference>
<dbReference type="GO" id="GO:0005504">
    <property type="term" value="F:fatty acid binding"/>
    <property type="evidence" value="ECO:0007669"/>
    <property type="project" value="TreeGrafter"/>
</dbReference>
<dbReference type="Gene3D" id="1.10.540.10">
    <property type="entry name" value="Acyl-CoA dehydrogenase/oxidase, N-terminal domain"/>
    <property type="match status" value="1"/>
</dbReference>
<dbReference type="SUPFAM" id="SSF47203">
    <property type="entry name" value="Acyl-CoA dehydrogenase C-terminal domain-like"/>
    <property type="match status" value="2"/>
</dbReference>
<evidence type="ECO:0000256" key="10">
    <source>
        <dbReference type="ARBA" id="ARBA00023098"/>
    </source>
</evidence>
<dbReference type="Pfam" id="PF14749">
    <property type="entry name" value="Acyl-CoA_ox_N"/>
    <property type="match status" value="1"/>
</dbReference>
<dbReference type="InterPro" id="IPR002655">
    <property type="entry name" value="Acyl-CoA_oxidase_C"/>
</dbReference>
<evidence type="ECO:0000259" key="17">
    <source>
        <dbReference type="Pfam" id="PF22924"/>
    </source>
</evidence>
<comment type="cofactor">
    <cofactor evidence="2">
        <name>FAD</name>
        <dbReference type="ChEBI" id="CHEBI:57692"/>
    </cofactor>
</comment>
<dbReference type="FunFam" id="1.20.140.10:FF:000013">
    <property type="entry name" value="Acyl-coenzyme A oxidase"/>
    <property type="match status" value="1"/>
</dbReference>
<keyword evidence="6 12" id="KW-0285">Flavoprotein</keyword>
<dbReference type="PANTHER" id="PTHR10909:SF250">
    <property type="entry name" value="PEROXISOMAL ACYL-COENZYME A OXIDASE 1"/>
    <property type="match status" value="1"/>
</dbReference>
<feature type="domain" description="Acyl-CoA oxidase C-terminal" evidence="15">
    <location>
        <begin position="489"/>
        <end position="671"/>
    </location>
</feature>
<evidence type="ECO:0000256" key="3">
    <source>
        <dbReference type="ARBA" id="ARBA00004275"/>
    </source>
</evidence>
<dbReference type="InterPro" id="IPR012258">
    <property type="entry name" value="Acyl-CoA_oxidase"/>
</dbReference>
<keyword evidence="8" id="KW-0276">Fatty acid metabolism</keyword>
<dbReference type="AlphaFoldDB" id="A0AAN9BCD2"/>
<feature type="binding site" evidence="14">
    <location>
        <position position="152"/>
    </location>
    <ligand>
        <name>FAD</name>
        <dbReference type="ChEBI" id="CHEBI:57692"/>
    </ligand>
</feature>
<dbReference type="InterPro" id="IPR037069">
    <property type="entry name" value="AcylCoA_DH/ox_N_sf"/>
</dbReference>
<dbReference type="SUPFAM" id="SSF56645">
    <property type="entry name" value="Acyl-CoA dehydrogenase NM domain-like"/>
    <property type="match status" value="1"/>
</dbReference>
<dbReference type="InterPro" id="IPR055060">
    <property type="entry name" value="ACOX_C_alpha1"/>
</dbReference>
<reference evidence="18 19" key="1">
    <citation type="submission" date="2024-02" db="EMBL/GenBank/DDBJ databases">
        <title>Chromosome-scale genome assembly of the rough periwinkle Littorina saxatilis.</title>
        <authorList>
            <person name="De Jode A."/>
            <person name="Faria R."/>
            <person name="Formenti G."/>
            <person name="Sims Y."/>
            <person name="Smith T.P."/>
            <person name="Tracey A."/>
            <person name="Wood J.M.D."/>
            <person name="Zagrodzka Z.B."/>
            <person name="Johannesson K."/>
            <person name="Butlin R.K."/>
            <person name="Leder E.H."/>
        </authorList>
    </citation>
    <scope>NUCLEOTIDE SEQUENCE [LARGE SCALE GENOMIC DNA]</scope>
    <source>
        <strain evidence="18">Snail1</strain>
        <tissue evidence="18">Muscle</tissue>
    </source>
</reference>
<keyword evidence="10" id="KW-0443">Lipid metabolism</keyword>
<evidence type="ECO:0000256" key="7">
    <source>
        <dbReference type="ARBA" id="ARBA00022827"/>
    </source>
</evidence>
<dbReference type="GO" id="GO:0071949">
    <property type="term" value="F:FAD binding"/>
    <property type="evidence" value="ECO:0007669"/>
    <property type="project" value="InterPro"/>
</dbReference>
<dbReference type="FunFam" id="2.40.110.10:FF:000003">
    <property type="entry name" value="Acyl-coenzyme A oxidase"/>
    <property type="match status" value="1"/>
</dbReference>
<evidence type="ECO:0000256" key="11">
    <source>
        <dbReference type="ARBA" id="ARBA00023140"/>
    </source>
</evidence>
<evidence type="ECO:0000256" key="8">
    <source>
        <dbReference type="ARBA" id="ARBA00022832"/>
    </source>
</evidence>
<feature type="domain" description="Acyl-coenzyme A oxidase N-terminal" evidence="16">
    <location>
        <begin position="31"/>
        <end position="146"/>
    </location>
</feature>
<dbReference type="EMBL" id="JBAMIC010000010">
    <property type="protein sequence ID" value="KAK7102852.1"/>
    <property type="molecule type" value="Genomic_DNA"/>
</dbReference>
<organism evidence="18 19">
    <name type="scientific">Littorina saxatilis</name>
    <dbReference type="NCBI Taxonomy" id="31220"/>
    <lineage>
        <taxon>Eukaryota</taxon>
        <taxon>Metazoa</taxon>
        <taxon>Spiralia</taxon>
        <taxon>Lophotrochozoa</taxon>
        <taxon>Mollusca</taxon>
        <taxon>Gastropoda</taxon>
        <taxon>Caenogastropoda</taxon>
        <taxon>Littorinimorpha</taxon>
        <taxon>Littorinoidea</taxon>
        <taxon>Littorinidae</taxon>
        <taxon>Littorina</taxon>
    </lineage>
</organism>
<evidence type="ECO:0000313" key="19">
    <source>
        <dbReference type="Proteomes" id="UP001374579"/>
    </source>
</evidence>
<dbReference type="InterPro" id="IPR029320">
    <property type="entry name" value="Acyl-CoA_ox_N"/>
</dbReference>
<dbReference type="PIRSF" id="PIRSF000168">
    <property type="entry name" value="Acyl-CoA_oxidase"/>
    <property type="match status" value="1"/>
</dbReference>
<gene>
    <name evidence="18" type="ORF">V1264_021017</name>
</gene>
<feature type="active site" description="Proton acceptor" evidence="13">
    <location>
        <position position="434"/>
    </location>
</feature>
<dbReference type="InterPro" id="IPR009100">
    <property type="entry name" value="AcylCoA_DH/oxidase_NM_dom_sf"/>
</dbReference>
<dbReference type="FunFam" id="1.20.140.10:FF:000015">
    <property type="entry name" value="Acyl-coenzyme A oxidase"/>
    <property type="match status" value="1"/>
</dbReference>
<dbReference type="GO" id="GO:0055088">
    <property type="term" value="P:lipid homeostasis"/>
    <property type="evidence" value="ECO:0007669"/>
    <property type="project" value="TreeGrafter"/>
</dbReference>
<comment type="caution">
    <text evidence="18">The sequence shown here is derived from an EMBL/GenBank/DDBJ whole genome shotgun (WGS) entry which is preliminary data.</text>
</comment>
<evidence type="ECO:0000259" key="15">
    <source>
        <dbReference type="Pfam" id="PF01756"/>
    </source>
</evidence>
<evidence type="ECO:0000256" key="9">
    <source>
        <dbReference type="ARBA" id="ARBA00023002"/>
    </source>
</evidence>
<evidence type="ECO:0000256" key="1">
    <source>
        <dbReference type="ARBA" id="ARBA00001201"/>
    </source>
</evidence>
<keyword evidence="9" id="KW-0560">Oxidoreductase</keyword>